<dbReference type="Proteomes" id="UP000599523">
    <property type="component" value="Unassembled WGS sequence"/>
</dbReference>
<evidence type="ECO:0000256" key="2">
    <source>
        <dbReference type="SAM" id="SignalP"/>
    </source>
</evidence>
<feature type="signal peptide" evidence="2">
    <location>
        <begin position="1"/>
        <end position="27"/>
    </location>
</feature>
<dbReference type="EMBL" id="WTVM01000046">
    <property type="protein sequence ID" value="NMG03200.1"/>
    <property type="molecule type" value="Genomic_DNA"/>
</dbReference>
<comment type="caution">
    <text evidence="3">The sequence shown here is derived from an EMBL/GenBank/DDBJ whole genome shotgun (WGS) entry which is preliminary data.</text>
</comment>
<dbReference type="RefSeq" id="WP_168987953.1">
    <property type="nucleotide sequence ID" value="NZ_CAWPHM010000271.1"/>
</dbReference>
<feature type="chain" id="PRO_5036718146" evidence="2">
    <location>
        <begin position="28"/>
        <end position="126"/>
    </location>
</feature>
<gene>
    <name evidence="3" type="ORF">GPA21_09460</name>
</gene>
<feature type="compositionally biased region" description="Basic residues" evidence="1">
    <location>
        <begin position="45"/>
        <end position="62"/>
    </location>
</feature>
<keyword evidence="2" id="KW-0732">Signal</keyword>
<proteinExistence type="predicted"/>
<name>A0A972F828_9RHOO</name>
<organism evidence="3 4">
    <name type="scientific">Azoarcus taiwanensis</name>
    <dbReference type="NCBI Taxonomy" id="666964"/>
    <lineage>
        <taxon>Bacteria</taxon>
        <taxon>Pseudomonadati</taxon>
        <taxon>Pseudomonadota</taxon>
        <taxon>Betaproteobacteria</taxon>
        <taxon>Rhodocyclales</taxon>
        <taxon>Zoogloeaceae</taxon>
        <taxon>Azoarcus</taxon>
    </lineage>
</organism>
<evidence type="ECO:0000313" key="4">
    <source>
        <dbReference type="Proteomes" id="UP000599523"/>
    </source>
</evidence>
<dbReference type="AlphaFoldDB" id="A0A972F828"/>
<evidence type="ECO:0000313" key="3">
    <source>
        <dbReference type="EMBL" id="NMG03200.1"/>
    </source>
</evidence>
<evidence type="ECO:0000256" key="1">
    <source>
        <dbReference type="SAM" id="MobiDB-lite"/>
    </source>
</evidence>
<sequence>MKRLTAQLCIALIAGAGLLATTLPAEARDSRHWQYDHRTYGPGWSHHRPGPPPHAAHKRQGKQKVEVHHHYYHPHHYGRPAPARYAPPRYVPPRHAQHRHSTVTHRHVSSSPAIVISMPPIVIPVR</sequence>
<protein>
    <submittedName>
        <fullName evidence="3">Uncharacterized protein</fullName>
    </submittedName>
</protein>
<accession>A0A972F828</accession>
<reference evidence="3" key="1">
    <citation type="submission" date="2019-12" db="EMBL/GenBank/DDBJ databases">
        <title>Comparative genomics gives insights into the taxonomy of the Azoarcus-Aromatoleum group and reveals separate origins of nif in the plant-associated Azoarcus and non-plant-associated Aromatoleum sub-groups.</title>
        <authorList>
            <person name="Lafos M."/>
            <person name="Maluk M."/>
            <person name="Batista M."/>
            <person name="Junghare M."/>
            <person name="Carmona M."/>
            <person name="Faoro H."/>
            <person name="Cruz L.M."/>
            <person name="Battistoni F."/>
            <person name="De Souza E."/>
            <person name="Pedrosa F."/>
            <person name="Chen W.-M."/>
            <person name="Poole P.S."/>
            <person name="Dixon R.A."/>
            <person name="James E.K."/>
        </authorList>
    </citation>
    <scope>NUCLEOTIDE SEQUENCE</scope>
    <source>
        <strain evidence="3">NSC3</strain>
    </source>
</reference>
<feature type="region of interest" description="Disordered" evidence="1">
    <location>
        <begin position="44"/>
        <end position="64"/>
    </location>
</feature>
<keyword evidence="4" id="KW-1185">Reference proteome</keyword>